<evidence type="ECO:0000256" key="2">
    <source>
        <dbReference type="ARBA" id="ARBA00023242"/>
    </source>
</evidence>
<dbReference type="CDD" id="cd00067">
    <property type="entry name" value="GAL4"/>
    <property type="match status" value="1"/>
</dbReference>
<dbReference type="PROSITE" id="PS50048">
    <property type="entry name" value="ZN2_CY6_FUNGAL_2"/>
    <property type="match status" value="1"/>
</dbReference>
<evidence type="ECO:0000313" key="4">
    <source>
        <dbReference type="EMBL" id="GJQ08950.1"/>
    </source>
</evidence>
<reference evidence="4" key="1">
    <citation type="journal article" date="2022" name="Proc. Natl. Acad. Sci. U.S.A.">
        <title>Life cycle and functional genomics of the unicellular red alga Galdieria for elucidating algal and plant evolution and industrial use.</title>
        <authorList>
            <person name="Hirooka S."/>
            <person name="Itabashi T."/>
            <person name="Ichinose T.M."/>
            <person name="Onuma R."/>
            <person name="Fujiwara T."/>
            <person name="Yamashita S."/>
            <person name="Jong L.W."/>
            <person name="Tomita R."/>
            <person name="Iwane A.H."/>
            <person name="Miyagishima S.Y."/>
        </authorList>
    </citation>
    <scope>NUCLEOTIDE SEQUENCE</scope>
    <source>
        <strain evidence="4">NBRC 102759</strain>
    </source>
</reference>
<dbReference type="Proteomes" id="UP001061958">
    <property type="component" value="Unassembled WGS sequence"/>
</dbReference>
<evidence type="ECO:0000256" key="1">
    <source>
        <dbReference type="ARBA" id="ARBA00004123"/>
    </source>
</evidence>
<dbReference type="GO" id="GO:0005634">
    <property type="term" value="C:nucleus"/>
    <property type="evidence" value="ECO:0007669"/>
    <property type="project" value="UniProtKB-SubCell"/>
</dbReference>
<proteinExistence type="predicted"/>
<dbReference type="SUPFAM" id="SSF57701">
    <property type="entry name" value="Zn2/Cys6 DNA-binding domain"/>
    <property type="match status" value="1"/>
</dbReference>
<dbReference type="Pfam" id="PF00172">
    <property type="entry name" value="Zn_clus"/>
    <property type="match status" value="1"/>
</dbReference>
<dbReference type="GO" id="GO:0000981">
    <property type="term" value="F:DNA-binding transcription factor activity, RNA polymerase II-specific"/>
    <property type="evidence" value="ECO:0007669"/>
    <property type="project" value="InterPro"/>
</dbReference>
<sequence>MLTEGSNSPSSPYTAAARNKQLHESYLERGQQSNFNATNFLTAQNSKREEDRMEYNFGNSSTLVSLATNDTAEELPRVNQKRRKRKVYRVVRVSCVNCRQSKQACDEFRPCARCIRLGLEEMCVDAPSSRPRPLSSQIPSPNDKLFSKVQIHKELDRLSSRGSMVSSIDSGKDNSCSNEVRNNAAEISHLLSPLFSNGEHLKDSFISRYYSGERSQFTTNYEETTRNIETENFEDTVLEAIYELSKMILLWDQDLQSRERQSSTKEEFEDMAKSHALFSYVLKVLKKFLQLWGVESFSDSGKRVLTILQSLQNLSSAKPDSISRIRSYLPVRKVKLTADQQHEFLANIPMACLKMSLRVDDSFHTVDFANKEACDLFAASEEDLSILIGCRETLPIVMGGIDWIRKPMFLLRLLTENTLKRAEEYNLVTFDGSLYKCNVSCSVVLGDNWEPDSYIFLLQSAERLGKDPFAGSFLYRVVSHVKSKRLQNNMDELARASQRGQESFASGKTPEGCFSVSSSAVLHM</sequence>
<organism evidence="4 5">
    <name type="scientific">Galdieria partita</name>
    <dbReference type="NCBI Taxonomy" id="83374"/>
    <lineage>
        <taxon>Eukaryota</taxon>
        <taxon>Rhodophyta</taxon>
        <taxon>Bangiophyceae</taxon>
        <taxon>Galdieriales</taxon>
        <taxon>Galdieriaceae</taxon>
        <taxon>Galdieria</taxon>
    </lineage>
</organism>
<dbReference type="Gene3D" id="4.10.240.10">
    <property type="entry name" value="Zn(2)-C6 fungal-type DNA-binding domain"/>
    <property type="match status" value="1"/>
</dbReference>
<keyword evidence="5" id="KW-1185">Reference proteome</keyword>
<feature type="domain" description="Zn(2)-C6 fungal-type" evidence="3">
    <location>
        <begin position="94"/>
        <end position="125"/>
    </location>
</feature>
<protein>
    <recommendedName>
        <fullName evidence="3">Zn(2)-C6 fungal-type domain-containing protein</fullName>
    </recommendedName>
</protein>
<reference evidence="4" key="2">
    <citation type="submission" date="2022-01" db="EMBL/GenBank/DDBJ databases">
        <authorList>
            <person name="Hirooka S."/>
            <person name="Miyagishima S.Y."/>
        </authorList>
    </citation>
    <scope>NUCLEOTIDE SEQUENCE</scope>
    <source>
        <strain evidence="4">NBRC 102759</strain>
    </source>
</reference>
<keyword evidence="2" id="KW-0539">Nucleus</keyword>
<dbReference type="OrthoDB" id="2538135at2759"/>
<dbReference type="AlphaFoldDB" id="A0A9C7UMN2"/>
<dbReference type="PANTHER" id="PTHR31001">
    <property type="entry name" value="UNCHARACTERIZED TRANSCRIPTIONAL REGULATORY PROTEIN"/>
    <property type="match status" value="1"/>
</dbReference>
<dbReference type="InterPro" id="IPR050613">
    <property type="entry name" value="Sec_Metabolite_Reg"/>
</dbReference>
<comment type="caution">
    <text evidence="4">The sequence shown here is derived from an EMBL/GenBank/DDBJ whole genome shotgun (WGS) entry which is preliminary data.</text>
</comment>
<evidence type="ECO:0000259" key="3">
    <source>
        <dbReference type="PROSITE" id="PS50048"/>
    </source>
</evidence>
<dbReference type="InterPro" id="IPR001138">
    <property type="entry name" value="Zn2Cys6_DnaBD"/>
</dbReference>
<accession>A0A9C7UMN2</accession>
<dbReference type="EMBL" id="BQMJ01000005">
    <property type="protein sequence ID" value="GJQ08950.1"/>
    <property type="molecule type" value="Genomic_DNA"/>
</dbReference>
<dbReference type="InterPro" id="IPR036864">
    <property type="entry name" value="Zn2-C6_fun-type_DNA-bd_sf"/>
</dbReference>
<dbReference type="PROSITE" id="PS00463">
    <property type="entry name" value="ZN2_CY6_FUNGAL_1"/>
    <property type="match status" value="1"/>
</dbReference>
<gene>
    <name evidence="4" type="ORF">GpartN1_g741.t1</name>
</gene>
<dbReference type="SMART" id="SM00066">
    <property type="entry name" value="GAL4"/>
    <property type="match status" value="1"/>
</dbReference>
<name>A0A9C7UMN2_9RHOD</name>
<evidence type="ECO:0000313" key="5">
    <source>
        <dbReference type="Proteomes" id="UP001061958"/>
    </source>
</evidence>
<dbReference type="GO" id="GO:0008270">
    <property type="term" value="F:zinc ion binding"/>
    <property type="evidence" value="ECO:0007669"/>
    <property type="project" value="InterPro"/>
</dbReference>
<comment type="subcellular location">
    <subcellularLocation>
        <location evidence="1">Nucleus</location>
    </subcellularLocation>
</comment>